<keyword evidence="4" id="KW-0633">Potassium transport</keyword>
<feature type="transmembrane region" description="Helical" evidence="10">
    <location>
        <begin position="255"/>
        <end position="278"/>
    </location>
</feature>
<proteinExistence type="inferred from homology"/>
<dbReference type="PANTHER" id="PTHR30540:SF87">
    <property type="entry name" value="POTASSIUM TRANSPORTER"/>
    <property type="match status" value="1"/>
</dbReference>
<feature type="transmembrane region" description="Helical" evidence="10">
    <location>
        <begin position="230"/>
        <end position="249"/>
    </location>
</feature>
<evidence type="ECO:0000256" key="5">
    <source>
        <dbReference type="ARBA" id="ARBA00022692"/>
    </source>
</evidence>
<evidence type="ECO:0000256" key="6">
    <source>
        <dbReference type="ARBA" id="ARBA00022958"/>
    </source>
</evidence>
<evidence type="ECO:0000256" key="7">
    <source>
        <dbReference type="ARBA" id="ARBA00022989"/>
    </source>
</evidence>
<evidence type="ECO:0000256" key="1">
    <source>
        <dbReference type="ARBA" id="ARBA00004141"/>
    </source>
</evidence>
<dbReference type="Pfam" id="PF22776">
    <property type="entry name" value="K_trans_C"/>
    <property type="match status" value="1"/>
</dbReference>
<feature type="domain" description="K+ potassium transporter integral membrane" evidence="11">
    <location>
        <begin position="85"/>
        <end position="202"/>
    </location>
</feature>
<evidence type="ECO:0000313" key="13">
    <source>
        <dbReference type="EMBL" id="OAY83579.1"/>
    </source>
</evidence>
<reference evidence="13 14" key="1">
    <citation type="journal article" date="2016" name="DNA Res.">
        <title>The draft genome of MD-2 pineapple using hybrid error correction of long reads.</title>
        <authorList>
            <person name="Redwan R.M."/>
            <person name="Saidin A."/>
            <person name="Kumar S.V."/>
        </authorList>
    </citation>
    <scope>NUCLEOTIDE SEQUENCE [LARGE SCALE GENOMIC DNA]</scope>
    <source>
        <strain evidence="14">cv. MD2</strain>
        <tissue evidence="13">Leaf</tissue>
    </source>
</reference>
<dbReference type="Pfam" id="PF02705">
    <property type="entry name" value="K_trans"/>
    <property type="match status" value="2"/>
</dbReference>
<feature type="transmembrane region" description="Helical" evidence="10">
    <location>
        <begin position="104"/>
        <end position="122"/>
    </location>
</feature>
<dbReference type="InterPro" id="IPR003855">
    <property type="entry name" value="K+_transporter"/>
</dbReference>
<keyword evidence="6" id="KW-0630">Potassium</keyword>
<feature type="domain" description="K+ potassium transporter integral membrane" evidence="11">
    <location>
        <begin position="19"/>
        <end position="84"/>
    </location>
</feature>
<evidence type="ECO:0000256" key="3">
    <source>
        <dbReference type="ARBA" id="ARBA00022448"/>
    </source>
</evidence>
<dbReference type="GO" id="GO:0015079">
    <property type="term" value="F:potassium ion transmembrane transporter activity"/>
    <property type="evidence" value="ECO:0007669"/>
    <property type="project" value="InterPro"/>
</dbReference>
<feature type="transmembrane region" description="Helical" evidence="10">
    <location>
        <begin position="128"/>
        <end position="150"/>
    </location>
</feature>
<comment type="similarity">
    <text evidence="2">Belongs to the HAK/KUP transporter (TC 2.A.72.3) family.</text>
</comment>
<protein>
    <submittedName>
        <fullName evidence="13">Potassium transporter 1</fullName>
    </submittedName>
</protein>
<dbReference type="PANTHER" id="PTHR30540">
    <property type="entry name" value="OSMOTIC STRESS POTASSIUM TRANSPORTER"/>
    <property type="match status" value="1"/>
</dbReference>
<keyword evidence="8" id="KW-0406">Ion transport</keyword>
<sequence length="539" mass="60058">MCTRGQVGGAGSWGTVAQLAFQSIGVVYGDIGTSPLYVYASTFPDGIQHEDDILGVLSLIIYTLALIPLVKYVFIVLRANDNGDVLSAVGGIKEATAAMTEDRIVVISICILVCLFLAQRFGTDKVGYTFAPIITVWFLFIAGIGVYNFVKYDPLVVKAINPKYIVDYFQRNGKTAWISLGGVVLCITGVEALFADLGHFTQSLSLGCFPRVKVVDTSTKYQGQVYIPEINYLLMLACVAVTAAFKTTVKIGNAYGIAVVFVMTLTSALLILIMIMIWKSHIVYIILYAAIIGSVELIYLSSVLYKFDEGGYLPLAFAAFLIAVMLTWNYVYCKRYTYELTHKVASGRLEEIVADVNVRRLPGLAFFYSELVQGIPPLFAHYVEHVPALHTILVFVSVKSLPISKVPPAERFLFRRAAPRGFFVFRCIARYGYKDLRDEREAFDEALVKTLKEFVKEETEEEERGEGSEVEVVEREWRDNGVVHLLGESEVVAGKGSGLLKRVVIDYAYNIMKRNLRQQDEVFTIPRSKLLKVGMTIEL</sequence>
<feature type="transmembrane region" description="Helical" evidence="10">
    <location>
        <begin position="311"/>
        <end position="333"/>
    </location>
</feature>
<keyword evidence="7 10" id="KW-1133">Transmembrane helix</keyword>
<gene>
    <name evidence="13" type="ORF">ACMD2_04776</name>
</gene>
<dbReference type="Proteomes" id="UP000092600">
    <property type="component" value="Unassembled WGS sequence"/>
</dbReference>
<evidence type="ECO:0000256" key="9">
    <source>
        <dbReference type="ARBA" id="ARBA00023136"/>
    </source>
</evidence>
<evidence type="ECO:0000256" key="10">
    <source>
        <dbReference type="SAM" id="Phobius"/>
    </source>
</evidence>
<keyword evidence="3" id="KW-0813">Transport</keyword>
<comment type="subcellular location">
    <subcellularLocation>
        <location evidence="1">Membrane</location>
        <topology evidence="1">Multi-pass membrane protein</topology>
    </subcellularLocation>
</comment>
<feature type="transmembrane region" description="Helical" evidence="10">
    <location>
        <begin position="285"/>
        <end position="305"/>
    </location>
</feature>
<accession>A0A199W2P0</accession>
<evidence type="ECO:0000259" key="12">
    <source>
        <dbReference type="Pfam" id="PF22776"/>
    </source>
</evidence>
<dbReference type="AlphaFoldDB" id="A0A199W2P0"/>
<dbReference type="InterPro" id="IPR053951">
    <property type="entry name" value="K_trans_N"/>
</dbReference>
<dbReference type="STRING" id="4615.A0A199W2P0"/>
<dbReference type="InterPro" id="IPR053952">
    <property type="entry name" value="K_trans_C"/>
</dbReference>
<name>A0A199W2P0_ANACO</name>
<organism evidence="13 14">
    <name type="scientific">Ananas comosus</name>
    <name type="common">Pineapple</name>
    <name type="synonym">Ananas ananas</name>
    <dbReference type="NCBI Taxonomy" id="4615"/>
    <lineage>
        <taxon>Eukaryota</taxon>
        <taxon>Viridiplantae</taxon>
        <taxon>Streptophyta</taxon>
        <taxon>Embryophyta</taxon>
        <taxon>Tracheophyta</taxon>
        <taxon>Spermatophyta</taxon>
        <taxon>Magnoliopsida</taxon>
        <taxon>Liliopsida</taxon>
        <taxon>Poales</taxon>
        <taxon>Bromeliaceae</taxon>
        <taxon>Bromelioideae</taxon>
        <taxon>Ananas</taxon>
    </lineage>
</organism>
<keyword evidence="5 10" id="KW-0812">Transmembrane</keyword>
<evidence type="ECO:0000313" key="14">
    <source>
        <dbReference type="Proteomes" id="UP000092600"/>
    </source>
</evidence>
<dbReference type="EMBL" id="LSRQ01000332">
    <property type="protein sequence ID" value="OAY83579.1"/>
    <property type="molecule type" value="Genomic_DNA"/>
</dbReference>
<evidence type="ECO:0000256" key="2">
    <source>
        <dbReference type="ARBA" id="ARBA00008440"/>
    </source>
</evidence>
<comment type="caution">
    <text evidence="13">The sequence shown here is derived from an EMBL/GenBank/DDBJ whole genome shotgun (WGS) entry which is preliminary data.</text>
</comment>
<feature type="domain" description="K+ potassium transporter C-terminal" evidence="12">
    <location>
        <begin position="362"/>
        <end position="539"/>
    </location>
</feature>
<keyword evidence="9 10" id="KW-0472">Membrane</keyword>
<evidence type="ECO:0000256" key="4">
    <source>
        <dbReference type="ARBA" id="ARBA00022538"/>
    </source>
</evidence>
<evidence type="ECO:0000259" key="11">
    <source>
        <dbReference type="Pfam" id="PF02705"/>
    </source>
</evidence>
<evidence type="ECO:0000256" key="8">
    <source>
        <dbReference type="ARBA" id="ARBA00023065"/>
    </source>
</evidence>
<feature type="transmembrane region" description="Helical" evidence="10">
    <location>
        <begin position="53"/>
        <end position="74"/>
    </location>
</feature>
<dbReference type="GO" id="GO:0016020">
    <property type="term" value="C:membrane"/>
    <property type="evidence" value="ECO:0007669"/>
    <property type="project" value="UniProtKB-SubCell"/>
</dbReference>